<dbReference type="InterPro" id="IPR029039">
    <property type="entry name" value="Flavoprotein-like_sf"/>
</dbReference>
<organism evidence="2 3">
    <name type="scientific">Caproicibacter fermentans</name>
    <dbReference type="NCBI Taxonomy" id="2576756"/>
    <lineage>
        <taxon>Bacteria</taxon>
        <taxon>Bacillati</taxon>
        <taxon>Bacillota</taxon>
        <taxon>Clostridia</taxon>
        <taxon>Eubacteriales</taxon>
        <taxon>Acutalibacteraceae</taxon>
        <taxon>Caproicibacter</taxon>
    </lineage>
</organism>
<dbReference type="RefSeq" id="WP_066647919.1">
    <property type="nucleotide sequence ID" value="NZ_VWXL01000046.1"/>
</dbReference>
<accession>A0A6N8HY71</accession>
<reference evidence="2 3" key="1">
    <citation type="submission" date="2019-09" db="EMBL/GenBank/DDBJ databases">
        <title>Genome sequence of Clostridium sp. EA1.</title>
        <authorList>
            <person name="Poehlein A."/>
            <person name="Bengelsdorf F.R."/>
            <person name="Daniel R."/>
        </authorList>
    </citation>
    <scope>NUCLEOTIDE SEQUENCE [LARGE SCALE GENOMIC DNA]</scope>
    <source>
        <strain evidence="2 3">EA1</strain>
    </source>
</reference>
<evidence type="ECO:0000313" key="3">
    <source>
        <dbReference type="Proteomes" id="UP000469440"/>
    </source>
</evidence>
<dbReference type="InterPro" id="IPR026816">
    <property type="entry name" value="Flavodoxin_dom"/>
</dbReference>
<protein>
    <submittedName>
        <fullName evidence="2">Flavodoxin domain protein</fullName>
    </submittedName>
</protein>
<dbReference type="AlphaFoldDB" id="A0A6N8HY71"/>
<dbReference type="GO" id="GO:0070819">
    <property type="term" value="F:menaquinone-dependent protoporphyrinogen oxidase activity"/>
    <property type="evidence" value="ECO:0007669"/>
    <property type="project" value="TreeGrafter"/>
</dbReference>
<proteinExistence type="predicted"/>
<dbReference type="InterPro" id="IPR052200">
    <property type="entry name" value="Protoporphyrinogen_IX_DH"/>
</dbReference>
<evidence type="ECO:0000259" key="1">
    <source>
        <dbReference type="Pfam" id="PF12724"/>
    </source>
</evidence>
<dbReference type="Gene3D" id="3.40.50.360">
    <property type="match status" value="1"/>
</dbReference>
<dbReference type="GO" id="GO:0010181">
    <property type="term" value="F:FMN binding"/>
    <property type="evidence" value="ECO:0007669"/>
    <property type="project" value="TreeGrafter"/>
</dbReference>
<feature type="domain" description="Flavodoxin" evidence="1">
    <location>
        <begin position="4"/>
        <end position="131"/>
    </location>
</feature>
<dbReference type="Pfam" id="PF12724">
    <property type="entry name" value="Flavodoxin_5"/>
    <property type="match status" value="1"/>
</dbReference>
<evidence type="ECO:0000313" key="2">
    <source>
        <dbReference type="EMBL" id="MVB10639.1"/>
    </source>
</evidence>
<dbReference type="Proteomes" id="UP000469440">
    <property type="component" value="Unassembled WGS sequence"/>
</dbReference>
<sequence>MKTLIAYSSTHGSAAESAGFLAGILGDTDVVDLKKGDANPAGFDAVILGSSVYGGQIQKEVKDFCKKYLGILLQKPIGIYLTCLTEERDEVRRFLENGFPSEIVGRLTAFCTPGGAIYFTKMNFLERNASKILLNGISKSKGAGKITDGKTDYVTLSKEKLEAFARRMAGNQERNPS</sequence>
<name>A0A6N8HY71_9FIRM</name>
<dbReference type="PANTHER" id="PTHR38030">
    <property type="entry name" value="PROTOPORPHYRINOGEN IX DEHYDROGENASE [MENAQUINONE]"/>
    <property type="match status" value="1"/>
</dbReference>
<dbReference type="PANTHER" id="PTHR38030:SF2">
    <property type="entry name" value="PROTOPORPHYRINOGEN IX DEHYDROGENASE [QUINONE]"/>
    <property type="match status" value="1"/>
</dbReference>
<dbReference type="GO" id="GO:0006783">
    <property type="term" value="P:heme biosynthetic process"/>
    <property type="evidence" value="ECO:0007669"/>
    <property type="project" value="TreeGrafter"/>
</dbReference>
<comment type="caution">
    <text evidence="2">The sequence shown here is derived from an EMBL/GenBank/DDBJ whole genome shotgun (WGS) entry which is preliminary data.</text>
</comment>
<keyword evidence="3" id="KW-1185">Reference proteome</keyword>
<dbReference type="SUPFAM" id="SSF52218">
    <property type="entry name" value="Flavoproteins"/>
    <property type="match status" value="1"/>
</dbReference>
<dbReference type="EMBL" id="VWXL01000046">
    <property type="protein sequence ID" value="MVB10639.1"/>
    <property type="molecule type" value="Genomic_DNA"/>
</dbReference>
<dbReference type="OrthoDB" id="2146857at2"/>
<gene>
    <name evidence="2" type="ORF">CAFE_13350</name>
</gene>